<proteinExistence type="predicted"/>
<organism evidence="2 3">
    <name type="scientific">Mammaliicoccus fleurettii</name>
    <dbReference type="NCBI Taxonomy" id="150056"/>
    <lineage>
        <taxon>Bacteria</taxon>
        <taxon>Bacillati</taxon>
        <taxon>Bacillota</taxon>
        <taxon>Bacilli</taxon>
        <taxon>Bacillales</taxon>
        <taxon>Staphylococcaceae</taxon>
        <taxon>Mammaliicoccus</taxon>
    </lineage>
</organism>
<dbReference type="Proteomes" id="UP000681586">
    <property type="component" value="Unassembled WGS sequence"/>
</dbReference>
<sequence>MVRVFIGIVVIFNALLVILGVSFDIYTSNLGVRDVFYDSLMGKFRHQNKAGTTIGLGMSYLSLISLFLIASIKNWNKGMKVGIPSLIFFLVTMIIVFVQVLRGLKFVIEFIFTRMII</sequence>
<keyword evidence="1" id="KW-0812">Transmembrane</keyword>
<reference evidence="2 3" key="1">
    <citation type="submission" date="2021-05" db="EMBL/GenBank/DDBJ databases">
        <title>Staphylococcus fleurettii isolated from lake water in First Nation community in Manitoba, Canada.</title>
        <authorList>
            <person name="Bashar S."/>
            <person name="Murdock A."/>
            <person name="Patidar R."/>
            <person name="Golding G."/>
            <person name="Farenhorst A."/>
            <person name="Kumar A."/>
        </authorList>
    </citation>
    <scope>NUCLEOTIDE SEQUENCE [LARGE SCALE GENOMIC DNA]</scope>
    <source>
        <strain evidence="2 3">SF002</strain>
    </source>
</reference>
<evidence type="ECO:0000313" key="3">
    <source>
        <dbReference type="Proteomes" id="UP000681586"/>
    </source>
</evidence>
<keyword evidence="1" id="KW-0472">Membrane</keyword>
<gene>
    <name evidence="2" type="ORF">JJQ58_04575</name>
</gene>
<feature type="transmembrane region" description="Helical" evidence="1">
    <location>
        <begin position="50"/>
        <end position="69"/>
    </location>
</feature>
<feature type="transmembrane region" description="Helical" evidence="1">
    <location>
        <begin position="81"/>
        <end position="101"/>
    </location>
</feature>
<dbReference type="EMBL" id="JAGXBM010000004">
    <property type="protein sequence ID" value="MBS3696759.1"/>
    <property type="molecule type" value="Genomic_DNA"/>
</dbReference>
<protein>
    <submittedName>
        <fullName evidence="2">Uncharacterized protein</fullName>
    </submittedName>
</protein>
<evidence type="ECO:0000313" key="2">
    <source>
        <dbReference type="EMBL" id="MBS3696759.1"/>
    </source>
</evidence>
<evidence type="ECO:0000256" key="1">
    <source>
        <dbReference type="SAM" id="Phobius"/>
    </source>
</evidence>
<feature type="transmembrane region" description="Helical" evidence="1">
    <location>
        <begin position="6"/>
        <end position="29"/>
    </location>
</feature>
<comment type="caution">
    <text evidence="2">The sequence shown here is derived from an EMBL/GenBank/DDBJ whole genome shotgun (WGS) entry which is preliminary data.</text>
</comment>
<keyword evidence="1" id="KW-1133">Transmembrane helix</keyword>
<dbReference type="RefSeq" id="WP_203153679.1">
    <property type="nucleotide sequence ID" value="NZ_JAAQPD010000032.1"/>
</dbReference>
<accession>A0ABS5MM45</accession>
<name>A0ABS5MM45_9STAP</name>
<keyword evidence="3" id="KW-1185">Reference proteome</keyword>